<feature type="region of interest" description="Disordered" evidence="10">
    <location>
        <begin position="287"/>
        <end position="306"/>
    </location>
</feature>
<reference evidence="13 14" key="1">
    <citation type="submission" date="2020-09" db="EMBL/GenBank/DDBJ databases">
        <authorList>
            <person name="Ashkenazy H."/>
        </authorList>
    </citation>
    <scope>NUCLEOTIDE SEQUENCE [LARGE SCALE GENOMIC DNA]</scope>
    <source>
        <strain evidence="14">cv. Cdm-0</strain>
    </source>
</reference>
<keyword evidence="7 9" id="KW-0539">Nucleus</keyword>
<keyword evidence="5" id="KW-0090">Biological rhythms</keyword>
<evidence type="ECO:0000256" key="5">
    <source>
        <dbReference type="ARBA" id="ARBA00023108"/>
    </source>
</evidence>
<feature type="domain" description="Response regulatory" evidence="11">
    <location>
        <begin position="1"/>
        <end position="168"/>
    </location>
</feature>
<proteinExistence type="inferred from homology"/>
<keyword evidence="3" id="KW-0902">Two-component regulatory system</keyword>
<dbReference type="PROSITE" id="PS50110">
    <property type="entry name" value="RESPONSE_REGULATORY"/>
    <property type="match status" value="1"/>
</dbReference>
<feature type="compositionally biased region" description="Polar residues" evidence="10">
    <location>
        <begin position="513"/>
        <end position="529"/>
    </location>
</feature>
<dbReference type="PROSITE" id="PS51017">
    <property type="entry name" value="CCT"/>
    <property type="match status" value="1"/>
</dbReference>
<feature type="compositionally biased region" description="Low complexity" evidence="10">
    <location>
        <begin position="532"/>
        <end position="546"/>
    </location>
</feature>
<dbReference type="GO" id="GO:0048511">
    <property type="term" value="P:rhythmic process"/>
    <property type="evidence" value="ECO:0007669"/>
    <property type="project" value="UniProtKB-KW"/>
</dbReference>
<evidence type="ECO:0000259" key="11">
    <source>
        <dbReference type="PROSITE" id="PS50110"/>
    </source>
</evidence>
<dbReference type="PANTHER" id="PTHR43874">
    <property type="entry name" value="TWO-COMPONENT RESPONSE REGULATOR"/>
    <property type="match status" value="1"/>
</dbReference>
<feature type="compositionally biased region" description="Low complexity" evidence="10">
    <location>
        <begin position="217"/>
        <end position="229"/>
    </location>
</feature>
<name>A0A7G2FBX4_ARATH</name>
<dbReference type="Gene3D" id="3.40.50.2300">
    <property type="match status" value="2"/>
</dbReference>
<dbReference type="InterPro" id="IPR001789">
    <property type="entry name" value="Sig_transdc_resp-reg_receiver"/>
</dbReference>
<evidence type="ECO:0000256" key="6">
    <source>
        <dbReference type="ARBA" id="ARBA00023163"/>
    </source>
</evidence>
<evidence type="ECO:0000256" key="4">
    <source>
        <dbReference type="ARBA" id="ARBA00023015"/>
    </source>
</evidence>
<dbReference type="Pfam" id="PF00072">
    <property type="entry name" value="Response_reg"/>
    <property type="match status" value="1"/>
</dbReference>
<dbReference type="SMART" id="SM00448">
    <property type="entry name" value="REC"/>
    <property type="match status" value="1"/>
</dbReference>
<dbReference type="AlphaFoldDB" id="A0A7G2FBX4"/>
<dbReference type="EMBL" id="LR881470">
    <property type="protein sequence ID" value="CAD5330633.1"/>
    <property type="molecule type" value="Genomic_DNA"/>
</dbReference>
<dbReference type="InterPro" id="IPR045279">
    <property type="entry name" value="ARR-like"/>
</dbReference>
<feature type="modified residue" description="4-aspartylphosphate" evidence="8">
    <location>
        <position position="46"/>
    </location>
</feature>
<feature type="region of interest" description="Disordered" evidence="10">
    <location>
        <begin position="333"/>
        <end position="410"/>
    </location>
</feature>
<organism evidence="13 14">
    <name type="scientific">Arabidopsis thaliana</name>
    <name type="common">Mouse-ear cress</name>
    <dbReference type="NCBI Taxonomy" id="3702"/>
    <lineage>
        <taxon>Eukaryota</taxon>
        <taxon>Viridiplantae</taxon>
        <taxon>Streptophyta</taxon>
        <taxon>Embryophyta</taxon>
        <taxon>Tracheophyta</taxon>
        <taxon>Spermatophyta</taxon>
        <taxon>Magnoliopsida</taxon>
        <taxon>eudicotyledons</taxon>
        <taxon>Gunneridae</taxon>
        <taxon>Pentapetalae</taxon>
        <taxon>rosids</taxon>
        <taxon>malvids</taxon>
        <taxon>Brassicales</taxon>
        <taxon>Brassicaceae</taxon>
        <taxon>Camelineae</taxon>
        <taxon>Arabidopsis</taxon>
    </lineage>
</organism>
<evidence type="ECO:0000256" key="1">
    <source>
        <dbReference type="ARBA" id="ARBA00004123"/>
    </source>
</evidence>
<feature type="region of interest" description="Disordered" evidence="10">
    <location>
        <begin position="458"/>
        <end position="481"/>
    </location>
</feature>
<comment type="similarity">
    <text evidence="2">Belongs to the ARR-like family.</text>
</comment>
<evidence type="ECO:0000256" key="2">
    <source>
        <dbReference type="ARBA" id="ARBA00010330"/>
    </source>
</evidence>
<sequence>MNANEEGEGSRYPITDRKTGETKFDRVESRTEKHSEEEKTNGITMDVRNGSSGGLQIPLSQQTAATVCWERFLHVRTIRVLLVENDDCTRYIVTALLRNCSYEVVEASNGIQAWKILNHKSRRNIPVIMMSSHDSMGLVFKCLSKGAVDFLVKPIRKNELKILWQHVWRRCQSSSGSGSESGTHQTQKSVKSKSIKKSDQDSGSSDENENGSIGLNASDGSSDGSGAQGSDDRTSHVHSDAYKWWKRLTNQFSWTKKAVDVDDSPRAVSLWDRVDSTCAQVVHSNPEFPSNQLVAPPAEKETQEHDDKFEDVTMGRDLEISIRRNCDLALEPKDEPLSKTTGIMRQDNSFEKSSSKWKMKVGKGPLDLSSESPSSKQMHEDGGSSFKAMSSHLQDNREPEAPNTHLKTLDTNEASVKISEELMHVEHSSKRHRGTKDDGTLVRDDRNVLRRSEGSAFSRYNPASNANKISGGNLGSTSLQDNNSQDLIKKTEAAYDCHSNMNESLPHNHRSHVGSNNFDMSSTTENNAFTKPGAPKVSSAGSSSVKHSSFQPLPCDHHNNHASYNLVHVAERKKLPPQCGSSNVYNETIEVTISQREAALTKFRQKRKERCFRKKVRYQSRKKLAEQRPRVRGQFVRKTAAATDDNDIKNIEDS</sequence>
<evidence type="ECO:0000313" key="13">
    <source>
        <dbReference type="EMBL" id="CAD5330633.1"/>
    </source>
</evidence>
<feature type="region of interest" description="Disordered" evidence="10">
    <location>
        <begin position="174"/>
        <end position="236"/>
    </location>
</feature>
<dbReference type="PANTHER" id="PTHR43874:SF125">
    <property type="entry name" value="TWO-COMPONENT RESPONSE REGULATOR-LIKE APRR7"/>
    <property type="match status" value="1"/>
</dbReference>
<keyword evidence="8" id="KW-0597">Phosphoprotein</keyword>
<dbReference type="GO" id="GO:0009736">
    <property type="term" value="P:cytokinin-activated signaling pathway"/>
    <property type="evidence" value="ECO:0007669"/>
    <property type="project" value="InterPro"/>
</dbReference>
<evidence type="ECO:0000256" key="9">
    <source>
        <dbReference type="PROSITE-ProRule" id="PRU00357"/>
    </source>
</evidence>
<comment type="subcellular location">
    <subcellularLocation>
        <location evidence="1 9">Nucleus</location>
    </subcellularLocation>
</comment>
<dbReference type="InterPro" id="IPR010402">
    <property type="entry name" value="CCT_domain"/>
</dbReference>
<dbReference type="GO" id="GO:0000160">
    <property type="term" value="P:phosphorelay signal transduction system"/>
    <property type="evidence" value="ECO:0007669"/>
    <property type="project" value="UniProtKB-KW"/>
</dbReference>
<feature type="region of interest" description="Disordered" evidence="10">
    <location>
        <begin position="1"/>
        <end position="47"/>
    </location>
</feature>
<evidence type="ECO:0000256" key="8">
    <source>
        <dbReference type="PROSITE-ProRule" id="PRU00169"/>
    </source>
</evidence>
<keyword evidence="4" id="KW-0805">Transcription regulation</keyword>
<dbReference type="Proteomes" id="UP000516314">
    <property type="component" value="Chromosome 5"/>
</dbReference>
<feature type="compositionally biased region" description="Polar residues" evidence="10">
    <location>
        <begin position="461"/>
        <end position="481"/>
    </location>
</feature>
<accession>A0A7G2FBX4</accession>
<dbReference type="SUPFAM" id="SSF52172">
    <property type="entry name" value="CheY-like"/>
    <property type="match status" value="1"/>
</dbReference>
<evidence type="ECO:0000256" key="10">
    <source>
        <dbReference type="SAM" id="MobiDB-lite"/>
    </source>
</evidence>
<feature type="domain" description="CCT" evidence="12">
    <location>
        <begin position="596"/>
        <end position="638"/>
    </location>
</feature>
<dbReference type="Pfam" id="PF06203">
    <property type="entry name" value="CCT"/>
    <property type="match status" value="1"/>
</dbReference>
<evidence type="ECO:0000256" key="7">
    <source>
        <dbReference type="ARBA" id="ARBA00023242"/>
    </source>
</evidence>
<protein>
    <submittedName>
        <fullName evidence="13">(thale cress) hypothetical protein</fullName>
    </submittedName>
</protein>
<keyword evidence="6" id="KW-0804">Transcription</keyword>
<gene>
    <name evidence="13" type="ORF">AT9943_LOCUS18158</name>
</gene>
<dbReference type="InterPro" id="IPR011006">
    <property type="entry name" value="CheY-like_superfamily"/>
</dbReference>
<evidence type="ECO:0000256" key="3">
    <source>
        <dbReference type="ARBA" id="ARBA00023012"/>
    </source>
</evidence>
<evidence type="ECO:0000259" key="12">
    <source>
        <dbReference type="PROSITE" id="PS51017"/>
    </source>
</evidence>
<feature type="region of interest" description="Disordered" evidence="10">
    <location>
        <begin position="503"/>
        <end position="546"/>
    </location>
</feature>
<feature type="compositionally biased region" description="Polar residues" evidence="10">
    <location>
        <begin position="338"/>
        <end position="347"/>
    </location>
</feature>
<dbReference type="GO" id="GO:0005634">
    <property type="term" value="C:nucleus"/>
    <property type="evidence" value="ECO:0007669"/>
    <property type="project" value="UniProtKB-SubCell"/>
</dbReference>
<feature type="compositionally biased region" description="Basic and acidic residues" evidence="10">
    <location>
        <begin position="14"/>
        <end position="40"/>
    </location>
</feature>
<evidence type="ECO:0000313" key="14">
    <source>
        <dbReference type="Proteomes" id="UP000516314"/>
    </source>
</evidence>